<keyword evidence="8 10" id="KW-0012">Acyltransferase</keyword>
<keyword evidence="5 10" id="KW-0472">Membrane</keyword>
<dbReference type="EMBL" id="BJWK01000003">
    <property type="protein sequence ID" value="GEM07344.1"/>
    <property type="molecule type" value="Genomic_DNA"/>
</dbReference>
<dbReference type="AlphaFoldDB" id="A0A511KD73"/>
<sequence length="576" mass="65274">MLDCQLDKDGNPRPKRPRPKIIGIRQHMEIQRVKQMEKQGPDNWVVRKFAVGVVAGVFGYSYYVYVVRLCIPMIRMESDRLGGRAQGLAYLVVFHFLFVMFVWTYYVAVGTPPGFARDYVPKTDPPEAQEQYITVAGQRFEDQPNAHEPKLVPADDLHHPQKSQRGRRIEDEDLDEPVNDLDGELAAEGAESVEITERRRQSLVSQVHEDDQVAESNPAAGALGPTIGAALANATSPPTDALPSPDASPRPAYGNGLAQADEQGRGRHDSGGSVTLVHSSSSPSAPIFPPKVHLSDGTNGTEPQPRTSQSSAAPSYLHFAEPPEDWEPPKRLAVERVPNSAPVLTEQYRYDPRERIVRPYRSHRCRHCAAVVLKMDHHCPWVGSCVGARNYKYFYNFLQYSTLYTFFVFLTLLIAQTLPLGTFTSNRPYPGVDSQQVAIIALSFLFFLFTCSLFTAHTMLILRNQTTIEEISAKRMRQRERAALSSTYGFLQWRAKRATRREWNKQWGRIGKEGNLWWLGSNRANWEMVMGKAKMGWFLPIPARPTHDDGLHYAPNPRFSPEGYWRRRSEWPAELR</sequence>
<evidence type="ECO:0000313" key="14">
    <source>
        <dbReference type="Proteomes" id="UP000321518"/>
    </source>
</evidence>
<accession>A0A511KD73</accession>
<evidence type="ECO:0000256" key="9">
    <source>
        <dbReference type="ARBA" id="ARBA00048048"/>
    </source>
</evidence>
<keyword evidence="4 10" id="KW-1133">Transmembrane helix</keyword>
<dbReference type="EC" id="2.3.1.225" evidence="10"/>
<evidence type="ECO:0000256" key="8">
    <source>
        <dbReference type="ARBA" id="ARBA00023315"/>
    </source>
</evidence>
<feature type="transmembrane region" description="Helical" evidence="10">
    <location>
        <begin position="87"/>
        <end position="108"/>
    </location>
</feature>
<dbReference type="Pfam" id="PF01529">
    <property type="entry name" value="DHHC"/>
    <property type="match status" value="1"/>
</dbReference>
<feature type="compositionally biased region" description="Acidic residues" evidence="11">
    <location>
        <begin position="171"/>
        <end position="185"/>
    </location>
</feature>
<protein>
    <recommendedName>
        <fullName evidence="10">Palmitoyltransferase</fullName>
        <ecNumber evidence="10">2.3.1.225</ecNumber>
    </recommendedName>
</protein>
<proteinExistence type="inferred from homology"/>
<reference evidence="13 14" key="1">
    <citation type="submission" date="2019-07" db="EMBL/GenBank/DDBJ databases">
        <title>Rhodotorula toruloides NBRC10032 genome sequencing.</title>
        <authorList>
            <person name="Shida Y."/>
            <person name="Takaku H."/>
            <person name="Ogasawara W."/>
            <person name="Mori K."/>
        </authorList>
    </citation>
    <scope>NUCLEOTIDE SEQUENCE [LARGE SCALE GENOMIC DNA]</scope>
    <source>
        <strain evidence="13 14">NBRC10032</strain>
    </source>
</reference>
<feature type="transmembrane region" description="Helical" evidence="10">
    <location>
        <begin position="397"/>
        <end position="418"/>
    </location>
</feature>
<feature type="region of interest" description="Disordered" evidence="11">
    <location>
        <begin position="145"/>
        <end position="314"/>
    </location>
</feature>
<organism evidence="13 14">
    <name type="scientific">Rhodotorula toruloides</name>
    <name type="common">Yeast</name>
    <name type="synonym">Rhodosporidium toruloides</name>
    <dbReference type="NCBI Taxonomy" id="5286"/>
    <lineage>
        <taxon>Eukaryota</taxon>
        <taxon>Fungi</taxon>
        <taxon>Dikarya</taxon>
        <taxon>Basidiomycota</taxon>
        <taxon>Pucciniomycotina</taxon>
        <taxon>Microbotryomycetes</taxon>
        <taxon>Sporidiobolales</taxon>
        <taxon>Sporidiobolaceae</taxon>
        <taxon>Rhodotorula</taxon>
    </lineage>
</organism>
<dbReference type="InterPro" id="IPR001594">
    <property type="entry name" value="Palmitoyltrfase_DHHC"/>
</dbReference>
<dbReference type="GO" id="GO:0016020">
    <property type="term" value="C:membrane"/>
    <property type="evidence" value="ECO:0007669"/>
    <property type="project" value="UniProtKB-SubCell"/>
</dbReference>
<feature type="transmembrane region" description="Helical" evidence="10">
    <location>
        <begin position="44"/>
        <end position="67"/>
    </location>
</feature>
<evidence type="ECO:0000256" key="2">
    <source>
        <dbReference type="ARBA" id="ARBA00022679"/>
    </source>
</evidence>
<feature type="transmembrane region" description="Helical" evidence="10">
    <location>
        <begin position="438"/>
        <end position="462"/>
    </location>
</feature>
<keyword evidence="6" id="KW-0564">Palmitate</keyword>
<evidence type="ECO:0000256" key="1">
    <source>
        <dbReference type="ARBA" id="ARBA00004141"/>
    </source>
</evidence>
<evidence type="ECO:0000256" key="6">
    <source>
        <dbReference type="ARBA" id="ARBA00023139"/>
    </source>
</evidence>
<comment type="similarity">
    <text evidence="10">Belongs to the DHHC palmitoyltransferase family.</text>
</comment>
<evidence type="ECO:0000256" key="11">
    <source>
        <dbReference type="SAM" id="MobiDB-lite"/>
    </source>
</evidence>
<feature type="compositionally biased region" description="Basic and acidic residues" evidence="11">
    <location>
        <begin position="145"/>
        <end position="159"/>
    </location>
</feature>
<evidence type="ECO:0000256" key="4">
    <source>
        <dbReference type="ARBA" id="ARBA00022989"/>
    </source>
</evidence>
<gene>
    <name evidence="13" type="ORF">Rt10032_c03g1361</name>
</gene>
<evidence type="ECO:0000259" key="12">
    <source>
        <dbReference type="Pfam" id="PF01529"/>
    </source>
</evidence>
<feature type="compositionally biased region" description="Polar residues" evidence="11">
    <location>
        <begin position="296"/>
        <end position="313"/>
    </location>
</feature>
<evidence type="ECO:0000256" key="5">
    <source>
        <dbReference type="ARBA" id="ARBA00023136"/>
    </source>
</evidence>
<evidence type="ECO:0000313" key="13">
    <source>
        <dbReference type="EMBL" id="GEM07344.1"/>
    </source>
</evidence>
<comment type="catalytic activity">
    <reaction evidence="9 10">
        <text>L-cysteinyl-[protein] + hexadecanoyl-CoA = S-hexadecanoyl-L-cysteinyl-[protein] + CoA</text>
        <dbReference type="Rhea" id="RHEA:36683"/>
        <dbReference type="Rhea" id="RHEA-COMP:10131"/>
        <dbReference type="Rhea" id="RHEA-COMP:11032"/>
        <dbReference type="ChEBI" id="CHEBI:29950"/>
        <dbReference type="ChEBI" id="CHEBI:57287"/>
        <dbReference type="ChEBI" id="CHEBI:57379"/>
        <dbReference type="ChEBI" id="CHEBI:74151"/>
        <dbReference type="EC" id="2.3.1.225"/>
    </reaction>
</comment>
<comment type="domain">
    <text evidence="10">The DHHC domain is required for palmitoyltransferase activity.</text>
</comment>
<comment type="caution">
    <text evidence="13">The sequence shown here is derived from an EMBL/GenBank/DDBJ whole genome shotgun (WGS) entry which is preliminary data.</text>
</comment>
<dbReference type="Proteomes" id="UP000321518">
    <property type="component" value="Unassembled WGS sequence"/>
</dbReference>
<keyword evidence="7" id="KW-0449">Lipoprotein</keyword>
<dbReference type="GO" id="GO:0019706">
    <property type="term" value="F:protein-cysteine S-palmitoyltransferase activity"/>
    <property type="evidence" value="ECO:0007669"/>
    <property type="project" value="UniProtKB-EC"/>
</dbReference>
<dbReference type="PANTHER" id="PTHR12246">
    <property type="entry name" value="PALMITOYLTRANSFERASE ZDHHC16"/>
    <property type="match status" value="1"/>
</dbReference>
<evidence type="ECO:0000256" key="7">
    <source>
        <dbReference type="ARBA" id="ARBA00023288"/>
    </source>
</evidence>
<dbReference type="InterPro" id="IPR039859">
    <property type="entry name" value="PFA4/ZDH16/20/ERF2-like"/>
</dbReference>
<keyword evidence="3 10" id="KW-0812">Transmembrane</keyword>
<dbReference type="PROSITE" id="PS50216">
    <property type="entry name" value="DHHC"/>
    <property type="match status" value="1"/>
</dbReference>
<evidence type="ECO:0000256" key="10">
    <source>
        <dbReference type="RuleBase" id="RU079119"/>
    </source>
</evidence>
<feature type="domain" description="Palmitoyltransferase DHHC" evidence="12">
    <location>
        <begin position="347"/>
        <end position="472"/>
    </location>
</feature>
<comment type="subcellular location">
    <subcellularLocation>
        <location evidence="1">Membrane</location>
        <topology evidence="1">Multi-pass membrane protein</topology>
    </subcellularLocation>
</comment>
<name>A0A511KD73_RHOTO</name>
<evidence type="ECO:0000256" key="3">
    <source>
        <dbReference type="ARBA" id="ARBA00022692"/>
    </source>
</evidence>
<keyword evidence="2 10" id="KW-0808">Transferase</keyword>
<dbReference type="OrthoDB" id="1436450at2759"/>